<sequence length="379" mass="42286">MLMSPPSTHFLGESALAEILERAAPILGREDMAASSRTSDWMARFSDDTRLVDMNLPGTHDTATWDYTDSRQTELIKFTGPIRAAKYVRCQDRSLLQSLHDGIRVFDLRLGFNPGHETIGFYHGVAVLAPTTILQDVLFGLYAWLIAHPTETILVSINHEAGSQTPQDKKFEEILYKTLNNDVGQKFWLPGAAELGKLGAARGKLVLLQRFTYQSLESSPPANPHGIHLGADRWTDNGADIRLVYSEEPRRVAFIEDEYKPLVPSNSGAHQNISKKFEIVVAHLNQALGPPEDDDGDDDEPVEEGLHVTFCSAYADYKSLQPVTPDIMAMGNESTMGMNERLLAWIRQVRKVEGKKRFGVVLLDFYHSEPELVEAIIGL</sequence>
<gene>
    <name evidence="2" type="ORF">FB45DRAFT_911176</name>
</gene>
<dbReference type="Pfam" id="PF00388">
    <property type="entry name" value="PI-PLC-X"/>
    <property type="match status" value="1"/>
</dbReference>
<dbReference type="Gene3D" id="3.20.20.190">
    <property type="entry name" value="Phosphatidylinositol (PI) phosphodiesterase"/>
    <property type="match status" value="1"/>
</dbReference>
<dbReference type="InterPro" id="IPR017946">
    <property type="entry name" value="PLC-like_Pdiesterase_TIM-brl"/>
</dbReference>
<protein>
    <submittedName>
        <fullName evidence="2">PLC-like phosphodiesterase</fullName>
    </submittedName>
</protein>
<feature type="domain" description="Phosphatidylinositol-specific phospholipase C X" evidence="1">
    <location>
        <begin position="46"/>
        <end position="210"/>
    </location>
</feature>
<name>A0AAD7FSS0_9AGAR</name>
<dbReference type="GO" id="GO:0008081">
    <property type="term" value="F:phosphoric diester hydrolase activity"/>
    <property type="evidence" value="ECO:0007669"/>
    <property type="project" value="InterPro"/>
</dbReference>
<dbReference type="Proteomes" id="UP001221142">
    <property type="component" value="Unassembled WGS sequence"/>
</dbReference>
<accession>A0AAD7FSS0</accession>
<keyword evidence="3" id="KW-1185">Reference proteome</keyword>
<reference evidence="2" key="1">
    <citation type="submission" date="2023-03" db="EMBL/GenBank/DDBJ databases">
        <title>Massive genome expansion in bonnet fungi (Mycena s.s.) driven by repeated elements and novel gene families across ecological guilds.</title>
        <authorList>
            <consortium name="Lawrence Berkeley National Laboratory"/>
            <person name="Harder C.B."/>
            <person name="Miyauchi S."/>
            <person name="Viragh M."/>
            <person name="Kuo A."/>
            <person name="Thoen E."/>
            <person name="Andreopoulos B."/>
            <person name="Lu D."/>
            <person name="Skrede I."/>
            <person name="Drula E."/>
            <person name="Henrissat B."/>
            <person name="Morin E."/>
            <person name="Kohler A."/>
            <person name="Barry K."/>
            <person name="LaButti K."/>
            <person name="Morin E."/>
            <person name="Salamov A."/>
            <person name="Lipzen A."/>
            <person name="Mereny Z."/>
            <person name="Hegedus B."/>
            <person name="Baldrian P."/>
            <person name="Stursova M."/>
            <person name="Weitz H."/>
            <person name="Taylor A."/>
            <person name="Grigoriev I.V."/>
            <person name="Nagy L.G."/>
            <person name="Martin F."/>
            <person name="Kauserud H."/>
        </authorList>
    </citation>
    <scope>NUCLEOTIDE SEQUENCE</scope>
    <source>
        <strain evidence="2">9284</strain>
    </source>
</reference>
<dbReference type="GO" id="GO:0006629">
    <property type="term" value="P:lipid metabolic process"/>
    <property type="evidence" value="ECO:0007669"/>
    <property type="project" value="InterPro"/>
</dbReference>
<evidence type="ECO:0000313" key="3">
    <source>
        <dbReference type="Proteomes" id="UP001221142"/>
    </source>
</evidence>
<dbReference type="SMART" id="SM00148">
    <property type="entry name" value="PLCXc"/>
    <property type="match status" value="1"/>
</dbReference>
<evidence type="ECO:0000313" key="2">
    <source>
        <dbReference type="EMBL" id="KAJ7635287.1"/>
    </source>
</evidence>
<dbReference type="InterPro" id="IPR051057">
    <property type="entry name" value="PI-PLC_domain"/>
</dbReference>
<dbReference type="PANTHER" id="PTHR13593">
    <property type="match status" value="1"/>
</dbReference>
<organism evidence="2 3">
    <name type="scientific">Roridomyces roridus</name>
    <dbReference type="NCBI Taxonomy" id="1738132"/>
    <lineage>
        <taxon>Eukaryota</taxon>
        <taxon>Fungi</taxon>
        <taxon>Dikarya</taxon>
        <taxon>Basidiomycota</taxon>
        <taxon>Agaricomycotina</taxon>
        <taxon>Agaricomycetes</taxon>
        <taxon>Agaricomycetidae</taxon>
        <taxon>Agaricales</taxon>
        <taxon>Marasmiineae</taxon>
        <taxon>Mycenaceae</taxon>
        <taxon>Roridomyces</taxon>
    </lineage>
</organism>
<comment type="caution">
    <text evidence="2">The sequence shown here is derived from an EMBL/GenBank/DDBJ whole genome shotgun (WGS) entry which is preliminary data.</text>
</comment>
<proteinExistence type="predicted"/>
<dbReference type="InterPro" id="IPR000909">
    <property type="entry name" value="PLipase_C_PInositol-sp_X_dom"/>
</dbReference>
<evidence type="ECO:0000259" key="1">
    <source>
        <dbReference type="SMART" id="SM00148"/>
    </source>
</evidence>
<dbReference type="PROSITE" id="PS50007">
    <property type="entry name" value="PIPLC_X_DOMAIN"/>
    <property type="match status" value="1"/>
</dbReference>
<dbReference type="AlphaFoldDB" id="A0AAD7FSS0"/>
<dbReference type="EMBL" id="JARKIF010000007">
    <property type="protein sequence ID" value="KAJ7635287.1"/>
    <property type="molecule type" value="Genomic_DNA"/>
</dbReference>
<dbReference type="SUPFAM" id="SSF51695">
    <property type="entry name" value="PLC-like phosphodiesterases"/>
    <property type="match status" value="1"/>
</dbReference>
<dbReference type="PANTHER" id="PTHR13593:SF116">
    <property type="entry name" value="PLC-LIKE PHOSPHODIESTERASE"/>
    <property type="match status" value="1"/>
</dbReference>